<accession>A0ABX2RS67</accession>
<evidence type="ECO:0008006" key="3">
    <source>
        <dbReference type="Google" id="ProtNLM"/>
    </source>
</evidence>
<evidence type="ECO:0000313" key="1">
    <source>
        <dbReference type="EMBL" id="NYF59056.1"/>
    </source>
</evidence>
<comment type="caution">
    <text evidence="1">The sequence shown here is derived from an EMBL/GenBank/DDBJ whole genome shotgun (WGS) entry which is preliminary data.</text>
</comment>
<dbReference type="EMBL" id="JACCCQ010000001">
    <property type="protein sequence ID" value="NYF59056.1"/>
    <property type="molecule type" value="Genomic_DNA"/>
</dbReference>
<proteinExistence type="predicted"/>
<reference evidence="1 2" key="1">
    <citation type="submission" date="2020-07" db="EMBL/GenBank/DDBJ databases">
        <title>Sequencing the genomes of 1000 actinobacteria strains.</title>
        <authorList>
            <person name="Klenk H.-P."/>
        </authorList>
    </citation>
    <scope>NUCLEOTIDE SEQUENCE [LARGE SCALE GENOMIC DNA]</scope>
    <source>
        <strain evidence="1 2">DSM 43814</strain>
    </source>
</reference>
<dbReference type="InterPro" id="IPR011009">
    <property type="entry name" value="Kinase-like_dom_sf"/>
</dbReference>
<name>A0ABX2RS67_9ACTN</name>
<keyword evidence="2" id="KW-1185">Reference proteome</keyword>
<dbReference type="Gene3D" id="3.90.1200.10">
    <property type="match status" value="1"/>
</dbReference>
<evidence type="ECO:0000313" key="2">
    <source>
        <dbReference type="Proteomes" id="UP000631553"/>
    </source>
</evidence>
<organism evidence="1 2">
    <name type="scientific">Micromonospora purpureochromogenes</name>
    <dbReference type="NCBI Taxonomy" id="47872"/>
    <lineage>
        <taxon>Bacteria</taxon>
        <taxon>Bacillati</taxon>
        <taxon>Actinomycetota</taxon>
        <taxon>Actinomycetes</taxon>
        <taxon>Micromonosporales</taxon>
        <taxon>Micromonosporaceae</taxon>
        <taxon>Micromonospora</taxon>
    </lineage>
</organism>
<gene>
    <name evidence="1" type="ORF">HDA35_004887</name>
</gene>
<dbReference type="SUPFAM" id="SSF56112">
    <property type="entry name" value="Protein kinase-like (PK-like)"/>
    <property type="match status" value="1"/>
</dbReference>
<sequence>MLVDELVDAWSGLGRSHRKPERINVLKNRHEKPKVCRLVSGAPAGGDIIAKRSSSTAVEPVLYERVLATVPGTPRCHGIAPGRDSGGCWIFLEHVEGEWYAAGRVEHRTLTARWLNDVYSITSNLPLSEGLTDDVRPALVHGDLQSKKVRIRRRAGGVRLIAFDWEFSGFGVPAADFAEFAVGGRWRELSGILEQMGFTYGSPRDRLRRLATAGRVFRLITWFEWASRGARHASPRSVNSIALYDQVLDECLTSLNTDT</sequence>
<protein>
    <recommendedName>
        <fullName evidence="3">Aminoglycoside phosphotransferase domain-containing protein</fullName>
    </recommendedName>
</protein>
<dbReference type="Proteomes" id="UP000631553">
    <property type="component" value="Unassembled WGS sequence"/>
</dbReference>
<dbReference type="RefSeq" id="WP_179804817.1">
    <property type="nucleotide sequence ID" value="NZ_JACCCQ010000001.1"/>
</dbReference>